<dbReference type="PROSITE" id="PS51323">
    <property type="entry name" value="IGFBP_N_2"/>
    <property type="match status" value="1"/>
</dbReference>
<dbReference type="GO" id="GO:0005615">
    <property type="term" value="C:extracellular space"/>
    <property type="evidence" value="ECO:0007669"/>
    <property type="project" value="TreeGrafter"/>
</dbReference>
<dbReference type="InterPro" id="IPR036179">
    <property type="entry name" value="Ig-like_dom_sf"/>
</dbReference>
<dbReference type="CDD" id="cd00104">
    <property type="entry name" value="KAZAL_FS"/>
    <property type="match status" value="1"/>
</dbReference>
<evidence type="ECO:0000256" key="5">
    <source>
        <dbReference type="ARBA" id="ARBA00023319"/>
    </source>
</evidence>
<evidence type="ECO:0000256" key="4">
    <source>
        <dbReference type="ARBA" id="ARBA00023157"/>
    </source>
</evidence>
<reference evidence="9" key="2">
    <citation type="submission" date="2025-08" db="UniProtKB">
        <authorList>
            <consortium name="Ensembl"/>
        </authorList>
    </citation>
    <scope>IDENTIFICATION</scope>
</reference>
<dbReference type="Pfam" id="PF07679">
    <property type="entry name" value="I-set"/>
    <property type="match status" value="1"/>
</dbReference>
<dbReference type="PROSITE" id="PS51465">
    <property type="entry name" value="KAZAL_2"/>
    <property type="match status" value="1"/>
</dbReference>
<dbReference type="FunFam" id="2.60.40.10:FF:000032">
    <property type="entry name" value="palladin isoform X1"/>
    <property type="match status" value="1"/>
</dbReference>
<sequence>DRGKDLESSRRSPSSRCPQCKPDRCPPIPRCPAGRTRDACDCCWECGNGEGRLCDPDTYFGTFFGRCGEGLSCRAGPRDPFSDEIPKPRCVCNRQELLCGSDHKTYENMCQFRAARFRLRDRGRLTVTHFGPCRAKPVIVGPPGDVTGKEGSDVVFSCKVLSYPMAVIEWRKEGNGIFLPADDTNMMVEAHGGPRRFELTGWLQIQNIQRADQGTYTCAARSPFGEVSASAKLCVLDKGTICLIGGLKRCISVDGRSEEMGDEGRLRRLELRACIMWQAVSWLSPADPRYLAPTGPAASPDRPRDRVFPALFPESGL</sequence>
<dbReference type="Pfam" id="PF00219">
    <property type="entry name" value="IGFBP"/>
    <property type="match status" value="1"/>
</dbReference>
<dbReference type="GO" id="GO:0001558">
    <property type="term" value="P:regulation of cell growth"/>
    <property type="evidence" value="ECO:0007669"/>
    <property type="project" value="InterPro"/>
</dbReference>
<evidence type="ECO:0000259" key="8">
    <source>
        <dbReference type="PROSITE" id="PS51465"/>
    </source>
</evidence>
<dbReference type="PROSITE" id="PS50835">
    <property type="entry name" value="IG_LIKE"/>
    <property type="match status" value="1"/>
</dbReference>
<dbReference type="SUPFAM" id="SSF100895">
    <property type="entry name" value="Kazal-type serine protease inhibitors"/>
    <property type="match status" value="1"/>
</dbReference>
<feature type="domain" description="Ig-like" evidence="6">
    <location>
        <begin position="137"/>
        <end position="234"/>
    </location>
</feature>
<dbReference type="InterPro" id="IPR003598">
    <property type="entry name" value="Ig_sub2"/>
</dbReference>
<feature type="domain" description="IGFBP N-terminal" evidence="7">
    <location>
        <begin position="13"/>
        <end position="93"/>
    </location>
</feature>
<dbReference type="InterPro" id="IPR003599">
    <property type="entry name" value="Ig_sub"/>
</dbReference>
<dbReference type="Gene3D" id="2.60.40.10">
    <property type="entry name" value="Immunoglobulins"/>
    <property type="match status" value="1"/>
</dbReference>
<dbReference type="SMART" id="SM00121">
    <property type="entry name" value="IB"/>
    <property type="match status" value="1"/>
</dbReference>
<dbReference type="InterPro" id="IPR011390">
    <property type="entry name" value="IGFBP_rP_mac25"/>
</dbReference>
<dbReference type="GO" id="GO:0005520">
    <property type="term" value="F:insulin-like growth factor binding"/>
    <property type="evidence" value="ECO:0007669"/>
    <property type="project" value="InterPro"/>
</dbReference>
<evidence type="ECO:0000256" key="2">
    <source>
        <dbReference type="ARBA" id="ARBA00022525"/>
    </source>
</evidence>
<dbReference type="Gene3D" id="4.10.40.20">
    <property type="match status" value="1"/>
</dbReference>
<dbReference type="InterPro" id="IPR013783">
    <property type="entry name" value="Ig-like_fold"/>
</dbReference>
<protein>
    <submittedName>
        <fullName evidence="9">Kazal-type serine peptidase inhibitor domain 2</fullName>
    </submittedName>
</protein>
<dbReference type="InterPro" id="IPR002350">
    <property type="entry name" value="Kazal_dom"/>
</dbReference>
<dbReference type="InterPro" id="IPR007110">
    <property type="entry name" value="Ig-like_dom"/>
</dbReference>
<keyword evidence="5" id="KW-0393">Immunoglobulin domain</keyword>
<evidence type="ECO:0000256" key="1">
    <source>
        <dbReference type="ARBA" id="ARBA00004613"/>
    </source>
</evidence>
<evidence type="ECO:0000313" key="9">
    <source>
        <dbReference type="Ensembl" id="ENSSFOP00015049117.1"/>
    </source>
</evidence>
<dbReference type="InterPro" id="IPR009030">
    <property type="entry name" value="Growth_fac_rcpt_cys_sf"/>
</dbReference>
<evidence type="ECO:0000259" key="6">
    <source>
        <dbReference type="PROSITE" id="PS50835"/>
    </source>
</evidence>
<evidence type="ECO:0000256" key="3">
    <source>
        <dbReference type="ARBA" id="ARBA00022729"/>
    </source>
</evidence>
<dbReference type="Gene3D" id="3.30.60.30">
    <property type="match status" value="1"/>
</dbReference>
<dbReference type="OrthoDB" id="10029006at2759"/>
<keyword evidence="2" id="KW-0964">Secreted</keyword>
<dbReference type="SMART" id="SM00408">
    <property type="entry name" value="IGc2"/>
    <property type="match status" value="1"/>
</dbReference>
<dbReference type="GeneTree" id="ENSGT00530000063555"/>
<feature type="domain" description="Kazal-like" evidence="8">
    <location>
        <begin position="76"/>
        <end position="135"/>
    </location>
</feature>
<dbReference type="GO" id="GO:0009966">
    <property type="term" value="P:regulation of signal transduction"/>
    <property type="evidence" value="ECO:0007669"/>
    <property type="project" value="TreeGrafter"/>
</dbReference>
<dbReference type="PANTHER" id="PTHR14186:SF23">
    <property type="entry name" value="KAZAL-TYPE SERINE PEPTIDASE INHIBITOR DOMAIN 2"/>
    <property type="match status" value="1"/>
</dbReference>
<dbReference type="Proteomes" id="UP000694397">
    <property type="component" value="Chromosome 5"/>
</dbReference>
<organism evidence="9 10">
    <name type="scientific">Scleropages formosus</name>
    <name type="common">Asian bonytongue</name>
    <name type="synonym">Osteoglossum formosum</name>
    <dbReference type="NCBI Taxonomy" id="113540"/>
    <lineage>
        <taxon>Eukaryota</taxon>
        <taxon>Metazoa</taxon>
        <taxon>Chordata</taxon>
        <taxon>Craniata</taxon>
        <taxon>Vertebrata</taxon>
        <taxon>Euteleostomi</taxon>
        <taxon>Actinopterygii</taxon>
        <taxon>Neopterygii</taxon>
        <taxon>Teleostei</taxon>
        <taxon>Osteoglossocephala</taxon>
        <taxon>Osteoglossomorpha</taxon>
        <taxon>Osteoglossiformes</taxon>
        <taxon>Osteoglossidae</taxon>
        <taxon>Scleropages</taxon>
    </lineage>
</organism>
<proteinExistence type="predicted"/>
<keyword evidence="3" id="KW-0732">Signal</keyword>
<reference evidence="9" key="3">
    <citation type="submission" date="2025-09" db="UniProtKB">
        <authorList>
            <consortium name="Ensembl"/>
        </authorList>
    </citation>
    <scope>IDENTIFICATION</scope>
</reference>
<dbReference type="PANTHER" id="PTHR14186">
    <property type="entry name" value="INSULIN-LIKE GROWTH FACTOR BINDING PROTEIN-RELATED"/>
    <property type="match status" value="1"/>
</dbReference>
<reference evidence="9 10" key="1">
    <citation type="submission" date="2019-04" db="EMBL/GenBank/DDBJ databases">
        <authorList>
            <consortium name="Wellcome Sanger Institute Data Sharing"/>
        </authorList>
    </citation>
    <scope>NUCLEOTIDE SEQUENCE [LARGE SCALE GENOMIC DNA]</scope>
</reference>
<dbReference type="InterPro" id="IPR013098">
    <property type="entry name" value="Ig_I-set"/>
</dbReference>
<dbReference type="AlphaFoldDB" id="A0A8C9TDG4"/>
<evidence type="ECO:0000259" key="7">
    <source>
        <dbReference type="PROSITE" id="PS51323"/>
    </source>
</evidence>
<dbReference type="InterPro" id="IPR000867">
    <property type="entry name" value="IGFBP-like"/>
</dbReference>
<dbReference type="SUPFAM" id="SSF48726">
    <property type="entry name" value="Immunoglobulin"/>
    <property type="match status" value="1"/>
</dbReference>
<accession>A0A8C9TDG4</accession>
<dbReference type="InterPro" id="IPR036058">
    <property type="entry name" value="Kazal_dom_sf"/>
</dbReference>
<name>A0A8C9TDG4_SCLFO</name>
<keyword evidence="10" id="KW-1185">Reference proteome</keyword>
<dbReference type="Ensembl" id="ENSSFOT00015072275.1">
    <property type="protein sequence ID" value="ENSSFOP00015049117.1"/>
    <property type="gene ID" value="ENSSFOG00015024509.1"/>
</dbReference>
<comment type="subcellular location">
    <subcellularLocation>
        <location evidence="1">Secreted</location>
    </subcellularLocation>
</comment>
<evidence type="ECO:0000313" key="10">
    <source>
        <dbReference type="Proteomes" id="UP000694397"/>
    </source>
</evidence>
<dbReference type="SUPFAM" id="SSF57184">
    <property type="entry name" value="Growth factor receptor domain"/>
    <property type="match status" value="1"/>
</dbReference>
<dbReference type="SMART" id="SM00409">
    <property type="entry name" value="IG"/>
    <property type="match status" value="1"/>
</dbReference>
<dbReference type="SMART" id="SM00280">
    <property type="entry name" value="KAZAL"/>
    <property type="match status" value="1"/>
</dbReference>
<dbReference type="Pfam" id="PF07648">
    <property type="entry name" value="Kazal_2"/>
    <property type="match status" value="1"/>
</dbReference>
<keyword evidence="4" id="KW-1015">Disulfide bond</keyword>